<comment type="subcellular location">
    <subcellularLocation>
        <location evidence="1">Periplasm</location>
    </subcellularLocation>
</comment>
<dbReference type="Gene3D" id="3.40.190.10">
    <property type="entry name" value="Periplasmic binding protein-like II"/>
    <property type="match status" value="2"/>
</dbReference>
<keyword evidence="4" id="KW-0574">Periplasm</keyword>
<evidence type="ECO:0000313" key="8">
    <source>
        <dbReference type="Proteomes" id="UP000191153"/>
    </source>
</evidence>
<evidence type="ECO:0000313" key="7">
    <source>
        <dbReference type="EMBL" id="SJZ94171.1"/>
    </source>
</evidence>
<evidence type="ECO:0000256" key="5">
    <source>
        <dbReference type="PIRSR" id="PIRSR019574-1"/>
    </source>
</evidence>
<dbReference type="GO" id="GO:0019808">
    <property type="term" value="F:polyamine binding"/>
    <property type="evidence" value="ECO:0007669"/>
    <property type="project" value="InterPro"/>
</dbReference>
<evidence type="ECO:0000256" key="1">
    <source>
        <dbReference type="ARBA" id="ARBA00004418"/>
    </source>
</evidence>
<dbReference type="EMBL" id="FUWX01000016">
    <property type="protein sequence ID" value="SJZ94171.1"/>
    <property type="molecule type" value="Genomic_DNA"/>
</dbReference>
<dbReference type="SUPFAM" id="SSF53850">
    <property type="entry name" value="Periplasmic binding protein-like II"/>
    <property type="match status" value="1"/>
</dbReference>
<evidence type="ECO:0000256" key="4">
    <source>
        <dbReference type="ARBA" id="ARBA00022764"/>
    </source>
</evidence>
<feature type="binding site" evidence="5">
    <location>
        <begin position="169"/>
        <end position="172"/>
    </location>
    <ligand>
        <name>spermidine</name>
        <dbReference type="ChEBI" id="CHEBI:57834"/>
    </ligand>
</feature>
<keyword evidence="3 6" id="KW-0732">Signal</keyword>
<evidence type="ECO:0000256" key="3">
    <source>
        <dbReference type="ARBA" id="ARBA00022729"/>
    </source>
</evidence>
<dbReference type="InterPro" id="IPR001188">
    <property type="entry name" value="Sperm_putr-bd"/>
</dbReference>
<protein>
    <submittedName>
        <fullName evidence="7">Spermidine/putrescine transport system substrate-binding protein</fullName>
    </submittedName>
</protein>
<organism evidence="7 8">
    <name type="scientific">Cetobacterium ceti</name>
    <dbReference type="NCBI Taxonomy" id="180163"/>
    <lineage>
        <taxon>Bacteria</taxon>
        <taxon>Fusobacteriati</taxon>
        <taxon>Fusobacteriota</taxon>
        <taxon>Fusobacteriia</taxon>
        <taxon>Fusobacteriales</taxon>
        <taxon>Fusobacteriaceae</taxon>
        <taxon>Cetobacterium</taxon>
    </lineage>
</organism>
<dbReference type="Proteomes" id="UP000191153">
    <property type="component" value="Unassembled WGS sequence"/>
</dbReference>
<dbReference type="GO" id="GO:0015846">
    <property type="term" value="P:polyamine transport"/>
    <property type="evidence" value="ECO:0007669"/>
    <property type="project" value="InterPro"/>
</dbReference>
<accession>A0A1T4PS93</accession>
<feature type="signal peptide" evidence="6">
    <location>
        <begin position="1"/>
        <end position="18"/>
    </location>
</feature>
<dbReference type="RefSeq" id="WP_078694464.1">
    <property type="nucleotide sequence ID" value="NZ_FUWX01000016.1"/>
</dbReference>
<dbReference type="AlphaFoldDB" id="A0A1T4PS93"/>
<dbReference type="GO" id="GO:0042597">
    <property type="term" value="C:periplasmic space"/>
    <property type="evidence" value="ECO:0007669"/>
    <property type="project" value="UniProtKB-SubCell"/>
</dbReference>
<dbReference type="Pfam" id="PF13416">
    <property type="entry name" value="SBP_bac_8"/>
    <property type="match status" value="1"/>
</dbReference>
<keyword evidence="8" id="KW-1185">Reference proteome</keyword>
<dbReference type="InterPro" id="IPR006059">
    <property type="entry name" value="SBP"/>
</dbReference>
<sequence>MKKIILLLSMIFMLAACGGKGDKEKANNVLYVYEWADYIPKQIFEKFEKETGIKVVEDIYSSNEEMFAKLKAGGKGYDLVIPSTDYAEIMMNEGMLEKIDKNQIPNFKNIDPIVLDKLHYFDKDNDYAVPYVMGATVIAVNKKYVKDYPRDYTIFERKDLAGRMTLLDDMREVMTSALGTLGYPQNTTSEKEIAQAADLVKQWKKNIAKFDSESYGKGFANGDFWVVQGYAENIYVELDPDQKKDTDFIIPEKGGTSYIDSFVLLKDSKNKEAAYKFLNFINEPENYALICDHLGLPSINVPARKLVTKKPMYTIEDLKNTQTLRDIKSTLDLQNKYWQQILVD</sequence>
<dbReference type="PIRSF" id="PIRSF019574">
    <property type="entry name" value="Periplasmic_polyamine_BP"/>
    <property type="match status" value="1"/>
</dbReference>
<dbReference type="PROSITE" id="PS51257">
    <property type="entry name" value="PROKAR_LIPOPROTEIN"/>
    <property type="match status" value="1"/>
</dbReference>
<feature type="chain" id="PRO_5013273083" evidence="6">
    <location>
        <begin position="19"/>
        <end position="344"/>
    </location>
</feature>
<dbReference type="PANTHER" id="PTHR30222">
    <property type="entry name" value="SPERMIDINE/PUTRESCINE-BINDING PERIPLASMIC PROTEIN"/>
    <property type="match status" value="1"/>
</dbReference>
<keyword evidence="2" id="KW-0813">Transport</keyword>
<dbReference type="PANTHER" id="PTHR30222:SF17">
    <property type="entry name" value="SPERMIDINE_PUTRESCINE-BINDING PERIPLASMIC PROTEIN"/>
    <property type="match status" value="1"/>
</dbReference>
<evidence type="ECO:0000256" key="6">
    <source>
        <dbReference type="SAM" id="SignalP"/>
    </source>
</evidence>
<dbReference type="OrthoDB" id="9769319at2"/>
<dbReference type="STRING" id="180163.SAMN02745174_02008"/>
<proteinExistence type="predicted"/>
<gene>
    <name evidence="7" type="ORF">SAMN02745174_02008</name>
</gene>
<name>A0A1T4PS93_9FUSO</name>
<reference evidence="7 8" key="1">
    <citation type="submission" date="2017-02" db="EMBL/GenBank/DDBJ databases">
        <authorList>
            <person name="Peterson S.W."/>
        </authorList>
    </citation>
    <scope>NUCLEOTIDE SEQUENCE [LARGE SCALE GENOMIC DNA]</scope>
    <source>
        <strain evidence="7 8">ATCC 700028</strain>
    </source>
</reference>
<evidence type="ECO:0000256" key="2">
    <source>
        <dbReference type="ARBA" id="ARBA00022448"/>
    </source>
</evidence>
<dbReference type="PRINTS" id="PR00909">
    <property type="entry name" value="SPERMDNBNDNG"/>
</dbReference>